<evidence type="ECO:0000256" key="3">
    <source>
        <dbReference type="ARBA" id="ARBA00025933"/>
    </source>
</evidence>
<dbReference type="PATRIC" id="fig|1304284.3.peg.1200"/>
<dbReference type="STRING" id="1304284.L21TH_1227"/>
<dbReference type="InterPro" id="IPR037925">
    <property type="entry name" value="FlgE/F/G-like"/>
</dbReference>
<dbReference type="InterPro" id="IPR001444">
    <property type="entry name" value="Flag_bb_rod_N"/>
</dbReference>
<comment type="similarity">
    <text evidence="1 5">Belongs to the flagella basal body rod proteins family.</text>
</comment>
<organism evidence="9 10">
    <name type="scientific">Caldisalinibacter kiritimatiensis</name>
    <dbReference type="NCBI Taxonomy" id="1304284"/>
    <lineage>
        <taxon>Bacteria</taxon>
        <taxon>Bacillati</taxon>
        <taxon>Bacillota</taxon>
        <taxon>Tissierellia</taxon>
        <taxon>Tissierellales</taxon>
        <taxon>Thermohalobacteraceae</taxon>
        <taxon>Caldisalinibacter</taxon>
    </lineage>
</organism>
<dbReference type="Pfam" id="PF00460">
    <property type="entry name" value="Flg_bb_rod"/>
    <property type="match status" value="1"/>
</dbReference>
<dbReference type="PANTHER" id="PTHR30435">
    <property type="entry name" value="FLAGELLAR PROTEIN"/>
    <property type="match status" value="1"/>
</dbReference>
<dbReference type="NCBIfam" id="TIGR02488">
    <property type="entry name" value="flgG_G_neg"/>
    <property type="match status" value="1"/>
</dbReference>
<evidence type="ECO:0000256" key="1">
    <source>
        <dbReference type="ARBA" id="ARBA00009677"/>
    </source>
</evidence>
<dbReference type="eggNOG" id="COG4786">
    <property type="taxonomic scope" value="Bacteria"/>
</dbReference>
<sequence length="265" mass="29296">MVRSLWTAATGMKAQQLNIDTISNNLANVNTTSYKAQRVEFKDLLYETLKKGNTEDGKGTPVNLEVGHGVMPSATTRNFKMGSFQETQNPLDLAIDGYAFFAVASPNGEINYTRDGSFKLSIDDDEGKITTSEGYYVLDDSDNEIVIESGMTDLSIDELGNITAVDEDGETVELGRLKLVKFMNPEGLISEGQNLYSATASSGEPIEVKDDDTDYRILQGYLETSNVQVVEEMVKMITAQRAYEINSKSIQTSDEMMQMANNVRR</sequence>
<evidence type="ECO:0000256" key="5">
    <source>
        <dbReference type="RuleBase" id="RU362116"/>
    </source>
</evidence>
<dbReference type="NCBIfam" id="TIGR03506">
    <property type="entry name" value="FlgEFG_subfam"/>
    <property type="match status" value="2"/>
</dbReference>
<dbReference type="Proteomes" id="UP000013378">
    <property type="component" value="Unassembled WGS sequence"/>
</dbReference>
<comment type="subunit">
    <text evidence="3">The basal body constitutes a major portion of the flagellar organelle and consists of four rings (L,P,S, and M) mounted on a central rod. The rod consists of about 26 subunits of FlgG in the distal portion, and FlgB, FlgC and FlgF are thought to build up the proximal portion of the rod with about 6 subunits each.</text>
</comment>
<dbReference type="AlphaFoldDB" id="R1CVQ9"/>
<dbReference type="SUPFAM" id="SSF117143">
    <property type="entry name" value="Flagellar hook protein flgE"/>
    <property type="match status" value="1"/>
</dbReference>
<feature type="domain" description="Flagellar hook protein FlgE/F/G-like D1" evidence="8">
    <location>
        <begin position="94"/>
        <end position="164"/>
    </location>
</feature>
<feature type="domain" description="Flagellar basal body rod protein N-terminal" evidence="6">
    <location>
        <begin position="7"/>
        <end position="35"/>
    </location>
</feature>
<evidence type="ECO:0000259" key="6">
    <source>
        <dbReference type="Pfam" id="PF00460"/>
    </source>
</evidence>
<evidence type="ECO:0000259" key="7">
    <source>
        <dbReference type="Pfam" id="PF06429"/>
    </source>
</evidence>
<dbReference type="NCBIfam" id="TIGR02490">
    <property type="entry name" value="flgF"/>
    <property type="match status" value="1"/>
</dbReference>
<name>R1CVQ9_9FIRM</name>
<dbReference type="InterPro" id="IPR010930">
    <property type="entry name" value="Flg_bb/hook_C_dom"/>
</dbReference>
<evidence type="ECO:0000313" key="9">
    <source>
        <dbReference type="EMBL" id="EOD00724.1"/>
    </source>
</evidence>
<accession>R1CVQ9</accession>
<comment type="subcellular location">
    <subcellularLocation>
        <location evidence="5">Bacterial flagellum basal body</location>
    </subcellularLocation>
</comment>
<comment type="caution">
    <text evidence="9">The sequence shown here is derived from an EMBL/GenBank/DDBJ whole genome shotgun (WGS) entry which is preliminary data.</text>
</comment>
<dbReference type="InterPro" id="IPR012836">
    <property type="entry name" value="FlgF"/>
</dbReference>
<keyword evidence="10" id="KW-1185">Reference proteome</keyword>
<dbReference type="Pfam" id="PF22692">
    <property type="entry name" value="LlgE_F_G_D1"/>
    <property type="match status" value="1"/>
</dbReference>
<dbReference type="GO" id="GO:0009426">
    <property type="term" value="C:bacterial-type flagellum basal body, distal rod"/>
    <property type="evidence" value="ECO:0007669"/>
    <property type="project" value="UniProtKB-UniRule"/>
</dbReference>
<dbReference type="RefSeq" id="WP_006311895.1">
    <property type="nucleotide sequence ID" value="NZ_ARZA01000126.1"/>
</dbReference>
<dbReference type="GO" id="GO:0071978">
    <property type="term" value="P:bacterial-type flagellum-dependent swarming motility"/>
    <property type="evidence" value="ECO:0007669"/>
    <property type="project" value="TreeGrafter"/>
</dbReference>
<gene>
    <name evidence="9" type="ORF">L21TH_1227</name>
</gene>
<dbReference type="InterPro" id="IPR020013">
    <property type="entry name" value="Flagellar_FlgE/F/G"/>
</dbReference>
<dbReference type="InterPro" id="IPR053967">
    <property type="entry name" value="LlgE_F_G-like_D1"/>
</dbReference>
<keyword evidence="9" id="KW-0969">Cilium</keyword>
<keyword evidence="9" id="KW-0966">Cell projection</keyword>
<protein>
    <recommendedName>
        <fullName evidence="2 4">Flagellar basal-body rod protein FlgG</fullName>
    </recommendedName>
</protein>
<dbReference type="PANTHER" id="PTHR30435:SF19">
    <property type="entry name" value="FLAGELLAR BASAL-BODY ROD PROTEIN FLGG"/>
    <property type="match status" value="1"/>
</dbReference>
<keyword evidence="5" id="KW-0975">Bacterial flagellum</keyword>
<dbReference type="Pfam" id="PF06429">
    <property type="entry name" value="Flg_bbr_C"/>
    <property type="match status" value="1"/>
</dbReference>
<evidence type="ECO:0000313" key="10">
    <source>
        <dbReference type="Proteomes" id="UP000013378"/>
    </source>
</evidence>
<evidence type="ECO:0000256" key="4">
    <source>
        <dbReference type="NCBIfam" id="TIGR02488"/>
    </source>
</evidence>
<evidence type="ECO:0000256" key="2">
    <source>
        <dbReference type="ARBA" id="ARBA00017948"/>
    </source>
</evidence>
<proteinExistence type="inferred from homology"/>
<keyword evidence="9" id="KW-0282">Flagellum</keyword>
<dbReference type="InterPro" id="IPR012834">
    <property type="entry name" value="FlgG_G_neg"/>
</dbReference>
<dbReference type="OrthoDB" id="9804559at2"/>
<dbReference type="EMBL" id="ARZA01000126">
    <property type="protein sequence ID" value="EOD00724.1"/>
    <property type="molecule type" value="Genomic_DNA"/>
</dbReference>
<dbReference type="InterPro" id="IPR019776">
    <property type="entry name" value="Flagellar_basal_body_rod_CS"/>
</dbReference>
<feature type="domain" description="Flagellar basal-body/hook protein C-terminal" evidence="7">
    <location>
        <begin position="219"/>
        <end position="262"/>
    </location>
</feature>
<dbReference type="PROSITE" id="PS00588">
    <property type="entry name" value="FLAGELLA_BB_ROD"/>
    <property type="match status" value="1"/>
</dbReference>
<reference evidence="9 10" key="1">
    <citation type="journal article" date="2015" name="Geomicrobiol. J.">
        <title>Caldisalinibacter kiritimatiensis gen. nov., sp. nov., a moderately thermohalophilic thiosulfate-reducing bacterium from a hypersaline microbial mat.</title>
        <authorList>
            <person name="Ben Hania W."/>
            <person name="Joseph M."/>
            <person name="Fiebig A."/>
            <person name="Bunk B."/>
            <person name="Klenk H.-P."/>
            <person name="Fardeau M.-L."/>
            <person name="Spring S."/>
        </authorList>
    </citation>
    <scope>NUCLEOTIDE SEQUENCE [LARGE SCALE GENOMIC DNA]</scope>
    <source>
        <strain evidence="9 10">L21-TH-D2</strain>
    </source>
</reference>
<evidence type="ECO:0000259" key="8">
    <source>
        <dbReference type="Pfam" id="PF22692"/>
    </source>
</evidence>